<evidence type="ECO:0000256" key="1">
    <source>
        <dbReference type="SAM" id="SignalP"/>
    </source>
</evidence>
<dbReference type="AlphaFoldDB" id="A0A8K0CHV3"/>
<proteinExistence type="predicted"/>
<accession>A0A8K0CHV3</accession>
<organism evidence="2 3">
    <name type="scientific">Ignelater luminosus</name>
    <name type="common">Cucubano</name>
    <name type="synonym">Pyrophorus luminosus</name>
    <dbReference type="NCBI Taxonomy" id="2038154"/>
    <lineage>
        <taxon>Eukaryota</taxon>
        <taxon>Metazoa</taxon>
        <taxon>Ecdysozoa</taxon>
        <taxon>Arthropoda</taxon>
        <taxon>Hexapoda</taxon>
        <taxon>Insecta</taxon>
        <taxon>Pterygota</taxon>
        <taxon>Neoptera</taxon>
        <taxon>Endopterygota</taxon>
        <taxon>Coleoptera</taxon>
        <taxon>Polyphaga</taxon>
        <taxon>Elateriformia</taxon>
        <taxon>Elateroidea</taxon>
        <taxon>Elateridae</taxon>
        <taxon>Agrypninae</taxon>
        <taxon>Pyrophorini</taxon>
        <taxon>Ignelater</taxon>
    </lineage>
</organism>
<comment type="caution">
    <text evidence="2">The sequence shown here is derived from an EMBL/GenBank/DDBJ whole genome shotgun (WGS) entry which is preliminary data.</text>
</comment>
<reference evidence="2" key="1">
    <citation type="submission" date="2019-08" db="EMBL/GenBank/DDBJ databases">
        <title>The genome of the North American firefly Photinus pyralis.</title>
        <authorList>
            <consortium name="Photinus pyralis genome working group"/>
            <person name="Fallon T.R."/>
            <person name="Sander Lower S.E."/>
            <person name="Weng J.-K."/>
        </authorList>
    </citation>
    <scope>NUCLEOTIDE SEQUENCE</scope>
    <source>
        <strain evidence="2">TRF0915ILg1</strain>
        <tissue evidence="2">Whole body</tissue>
    </source>
</reference>
<evidence type="ECO:0000313" key="3">
    <source>
        <dbReference type="Proteomes" id="UP000801492"/>
    </source>
</evidence>
<dbReference type="EMBL" id="VTPC01089958">
    <property type="protein sequence ID" value="KAF2885416.1"/>
    <property type="molecule type" value="Genomic_DNA"/>
</dbReference>
<dbReference type="Proteomes" id="UP000801492">
    <property type="component" value="Unassembled WGS sequence"/>
</dbReference>
<keyword evidence="1" id="KW-0732">Signal</keyword>
<feature type="chain" id="PRO_5035440850" evidence="1">
    <location>
        <begin position="26"/>
        <end position="74"/>
    </location>
</feature>
<evidence type="ECO:0000313" key="2">
    <source>
        <dbReference type="EMBL" id="KAF2885416.1"/>
    </source>
</evidence>
<keyword evidence="3" id="KW-1185">Reference proteome</keyword>
<name>A0A8K0CHV3_IGNLU</name>
<feature type="signal peptide" evidence="1">
    <location>
        <begin position="1"/>
        <end position="25"/>
    </location>
</feature>
<gene>
    <name evidence="2" type="ORF">ILUMI_20761</name>
</gene>
<protein>
    <submittedName>
        <fullName evidence="2">Uncharacterized protein</fullName>
    </submittedName>
</protein>
<sequence>MNCNSIIVCALLVSLLMINVVFVNADEQLVEERTGRYKRGLCDDKDNGPTVCDQACAFKGFKMGTCTPDGCQCH</sequence>